<dbReference type="PANTHER" id="PTHR33204:SF37">
    <property type="entry name" value="HTH-TYPE TRANSCRIPTIONAL REGULATOR YODB"/>
    <property type="match status" value="1"/>
</dbReference>
<sequence>MAAKHQDEIRKPTAEITAGCAMGGLLEMLTRPWTLHILWLLSHNGAMRFGALRRAAEGISARILTLRLRTLEEKGFVSRTVKPTNPPEVTYAPTKRMAEMDGFMAQLHALSDKWKREDIGKYLHAADPIPATQPHSEEHDAAA</sequence>
<dbReference type="InterPro" id="IPR036390">
    <property type="entry name" value="WH_DNA-bd_sf"/>
</dbReference>
<evidence type="ECO:0000313" key="5">
    <source>
        <dbReference type="EMBL" id="SEG43904.1"/>
    </source>
</evidence>
<evidence type="ECO:0000256" key="3">
    <source>
        <dbReference type="ARBA" id="ARBA00023163"/>
    </source>
</evidence>
<dbReference type="GO" id="GO:0003677">
    <property type="term" value="F:DNA binding"/>
    <property type="evidence" value="ECO:0007669"/>
    <property type="project" value="UniProtKB-KW"/>
</dbReference>
<dbReference type="RefSeq" id="WP_103933818.1">
    <property type="nucleotide sequence ID" value="NZ_FNVA01000005.1"/>
</dbReference>
<feature type="domain" description="HTH hxlR-type" evidence="4">
    <location>
        <begin position="20"/>
        <end position="119"/>
    </location>
</feature>
<proteinExistence type="predicted"/>
<dbReference type="PANTHER" id="PTHR33204">
    <property type="entry name" value="TRANSCRIPTIONAL REGULATOR, MARR FAMILY"/>
    <property type="match status" value="1"/>
</dbReference>
<dbReference type="Gene3D" id="1.10.10.10">
    <property type="entry name" value="Winged helix-like DNA-binding domain superfamily/Winged helix DNA-binding domain"/>
    <property type="match status" value="1"/>
</dbReference>
<dbReference type="PROSITE" id="PS51118">
    <property type="entry name" value="HTH_HXLR"/>
    <property type="match status" value="1"/>
</dbReference>
<keyword evidence="6" id="KW-1185">Reference proteome</keyword>
<dbReference type="OrthoDB" id="9791143at2"/>
<keyword evidence="2" id="KW-0238">DNA-binding</keyword>
<evidence type="ECO:0000256" key="2">
    <source>
        <dbReference type="ARBA" id="ARBA00023125"/>
    </source>
</evidence>
<evidence type="ECO:0000259" key="4">
    <source>
        <dbReference type="PROSITE" id="PS51118"/>
    </source>
</evidence>
<reference evidence="5 6" key="1">
    <citation type="submission" date="2016-10" db="EMBL/GenBank/DDBJ databases">
        <authorList>
            <person name="de Groot N.N."/>
        </authorList>
    </citation>
    <scope>NUCLEOTIDE SEQUENCE [LARGE SCALE GENOMIC DNA]</scope>
    <source>
        <strain evidence="5 6">DSM 22489</strain>
    </source>
</reference>
<keyword evidence="1" id="KW-0805">Transcription regulation</keyword>
<dbReference type="AlphaFoldDB" id="A0A1H6A6T8"/>
<dbReference type="InterPro" id="IPR036388">
    <property type="entry name" value="WH-like_DNA-bd_sf"/>
</dbReference>
<protein>
    <submittedName>
        <fullName evidence="5">Transcriptional regulator, HxlR family</fullName>
    </submittedName>
</protein>
<accession>A0A1H6A6T8</accession>
<keyword evidence="3" id="KW-0804">Transcription</keyword>
<dbReference type="InterPro" id="IPR002577">
    <property type="entry name" value="HTH_HxlR"/>
</dbReference>
<dbReference type="SUPFAM" id="SSF46785">
    <property type="entry name" value="Winged helix' DNA-binding domain"/>
    <property type="match status" value="1"/>
</dbReference>
<name>A0A1H6A6T8_9BACT</name>
<gene>
    <name evidence="5" type="ORF">SAMN05421819_2940</name>
</gene>
<dbReference type="Proteomes" id="UP000236728">
    <property type="component" value="Unassembled WGS sequence"/>
</dbReference>
<evidence type="ECO:0000256" key="1">
    <source>
        <dbReference type="ARBA" id="ARBA00023015"/>
    </source>
</evidence>
<evidence type="ECO:0000313" key="6">
    <source>
        <dbReference type="Proteomes" id="UP000236728"/>
    </source>
</evidence>
<organism evidence="5 6">
    <name type="scientific">Bryocella elongata</name>
    <dbReference type="NCBI Taxonomy" id="863522"/>
    <lineage>
        <taxon>Bacteria</taxon>
        <taxon>Pseudomonadati</taxon>
        <taxon>Acidobacteriota</taxon>
        <taxon>Terriglobia</taxon>
        <taxon>Terriglobales</taxon>
        <taxon>Acidobacteriaceae</taxon>
        <taxon>Bryocella</taxon>
    </lineage>
</organism>
<dbReference type="EMBL" id="FNVA01000005">
    <property type="protein sequence ID" value="SEG43904.1"/>
    <property type="molecule type" value="Genomic_DNA"/>
</dbReference>
<dbReference type="Pfam" id="PF01638">
    <property type="entry name" value="HxlR"/>
    <property type="match status" value="1"/>
</dbReference>